<proteinExistence type="predicted"/>
<protein>
    <submittedName>
        <fullName evidence="1">Uncharacterized protein</fullName>
    </submittedName>
</protein>
<name>A0AAV7SAP6_PLEWA</name>
<evidence type="ECO:0000313" key="2">
    <source>
        <dbReference type="Proteomes" id="UP001066276"/>
    </source>
</evidence>
<dbReference type="Proteomes" id="UP001066276">
    <property type="component" value="Chromosome 4_2"/>
</dbReference>
<comment type="caution">
    <text evidence="1">The sequence shown here is derived from an EMBL/GenBank/DDBJ whole genome shotgun (WGS) entry which is preliminary data.</text>
</comment>
<organism evidence="1 2">
    <name type="scientific">Pleurodeles waltl</name>
    <name type="common">Iberian ribbed newt</name>
    <dbReference type="NCBI Taxonomy" id="8319"/>
    <lineage>
        <taxon>Eukaryota</taxon>
        <taxon>Metazoa</taxon>
        <taxon>Chordata</taxon>
        <taxon>Craniata</taxon>
        <taxon>Vertebrata</taxon>
        <taxon>Euteleostomi</taxon>
        <taxon>Amphibia</taxon>
        <taxon>Batrachia</taxon>
        <taxon>Caudata</taxon>
        <taxon>Salamandroidea</taxon>
        <taxon>Salamandridae</taxon>
        <taxon>Pleurodelinae</taxon>
        <taxon>Pleurodeles</taxon>
    </lineage>
</organism>
<evidence type="ECO:0000313" key="1">
    <source>
        <dbReference type="EMBL" id="KAJ1160355.1"/>
    </source>
</evidence>
<dbReference type="EMBL" id="JANPWB010000008">
    <property type="protein sequence ID" value="KAJ1160355.1"/>
    <property type="molecule type" value="Genomic_DNA"/>
</dbReference>
<gene>
    <name evidence="1" type="ORF">NDU88_000857</name>
</gene>
<dbReference type="AlphaFoldDB" id="A0AAV7SAP6"/>
<reference evidence="1" key="1">
    <citation type="journal article" date="2022" name="bioRxiv">
        <title>Sequencing and chromosome-scale assembly of the giantPleurodeles waltlgenome.</title>
        <authorList>
            <person name="Brown T."/>
            <person name="Elewa A."/>
            <person name="Iarovenko S."/>
            <person name="Subramanian E."/>
            <person name="Araus A.J."/>
            <person name="Petzold A."/>
            <person name="Susuki M."/>
            <person name="Suzuki K.-i.T."/>
            <person name="Hayashi T."/>
            <person name="Toyoda A."/>
            <person name="Oliveira C."/>
            <person name="Osipova E."/>
            <person name="Leigh N.D."/>
            <person name="Simon A."/>
            <person name="Yun M.H."/>
        </authorList>
    </citation>
    <scope>NUCLEOTIDE SEQUENCE</scope>
    <source>
        <strain evidence="1">20211129_DDA</strain>
        <tissue evidence="1">Liver</tissue>
    </source>
</reference>
<accession>A0AAV7SAP6</accession>
<sequence>MKVSIDYVAWRVKRTAMKEEKTTRRTQLGRIQVGIDTCVFAKRLSAIISELVDPNQHGFIPDHDTTSHLKTVITALEMGSFGGSPPARYF</sequence>
<keyword evidence="2" id="KW-1185">Reference proteome</keyword>